<comment type="caution">
    <text evidence="2">The sequence shown here is derived from an EMBL/GenBank/DDBJ whole genome shotgun (WGS) entry which is preliminary data.</text>
</comment>
<proteinExistence type="predicted"/>
<keyword evidence="3" id="KW-1185">Reference proteome</keyword>
<organism evidence="2 3">
    <name type="scientific">Paenirhodobacter hankyongi</name>
    <dbReference type="NCBI Taxonomy" id="2294033"/>
    <lineage>
        <taxon>Bacteria</taxon>
        <taxon>Pseudomonadati</taxon>
        <taxon>Pseudomonadota</taxon>
        <taxon>Alphaproteobacteria</taxon>
        <taxon>Rhodobacterales</taxon>
        <taxon>Rhodobacter group</taxon>
        <taxon>Paenirhodobacter</taxon>
    </lineage>
</organism>
<name>A0A421BJ54_9RHOB</name>
<dbReference type="AlphaFoldDB" id="A0A421BJ54"/>
<evidence type="ECO:0000313" key="2">
    <source>
        <dbReference type="EMBL" id="RLL61523.1"/>
    </source>
</evidence>
<sequence length="95" mass="10870">MENRLTSKRGRFRGAGHVGDELPKDEALANLTVWLRHLEAHPEHDVDCTLEVRVPLSYLTRLMIRGEREDKPFPVLVRELLEKNGYGDCEGMTAN</sequence>
<dbReference type="EMBL" id="RCHI01000031">
    <property type="protein sequence ID" value="RLL61523.1"/>
    <property type="molecule type" value="Genomic_DNA"/>
</dbReference>
<dbReference type="Proteomes" id="UP000279673">
    <property type="component" value="Unassembled WGS sequence"/>
</dbReference>
<evidence type="ECO:0000256" key="1">
    <source>
        <dbReference type="SAM" id="MobiDB-lite"/>
    </source>
</evidence>
<accession>A0A421BJ54</accession>
<reference evidence="2 3" key="1">
    <citation type="submission" date="2018-10" db="EMBL/GenBank/DDBJ databases">
        <title>Rhodobacter sp . BO-81.</title>
        <authorList>
            <person name="Im W.T."/>
        </authorList>
    </citation>
    <scope>NUCLEOTIDE SEQUENCE [LARGE SCALE GENOMIC DNA]</scope>
    <source>
        <strain evidence="2 3">BO-81</strain>
    </source>
</reference>
<protein>
    <submittedName>
        <fullName evidence="2">Uncharacterized protein</fullName>
    </submittedName>
</protein>
<feature type="region of interest" description="Disordered" evidence="1">
    <location>
        <begin position="1"/>
        <end position="20"/>
    </location>
</feature>
<evidence type="ECO:0000313" key="3">
    <source>
        <dbReference type="Proteomes" id="UP000279673"/>
    </source>
</evidence>
<feature type="compositionally biased region" description="Basic residues" evidence="1">
    <location>
        <begin position="1"/>
        <end position="14"/>
    </location>
</feature>
<gene>
    <name evidence="2" type="ORF">DYS74_18040</name>
</gene>